<dbReference type="Pfam" id="PF04101">
    <property type="entry name" value="Glyco_tran_28_C"/>
    <property type="match status" value="1"/>
</dbReference>
<dbReference type="PANTHER" id="PTHR21015">
    <property type="entry name" value="UDP-N-ACETYLGLUCOSAMINE--N-ACETYLMURAMYL-(PENTAPEPTIDE) PYROPHOSPHORYL-UNDECAPRENOL N-ACETYLGLUCOSAMINE TRANSFERASE 1"/>
    <property type="match status" value="1"/>
</dbReference>
<dbReference type="SUPFAM" id="SSF53756">
    <property type="entry name" value="UDP-Glycosyltransferase/glycogen phosphorylase"/>
    <property type="match status" value="1"/>
</dbReference>
<dbReference type="InterPro" id="IPR007235">
    <property type="entry name" value="Glyco_trans_28_C"/>
</dbReference>
<evidence type="ECO:0000313" key="3">
    <source>
        <dbReference type="Proteomes" id="UP000708576"/>
    </source>
</evidence>
<proteinExistence type="predicted"/>
<keyword evidence="3" id="KW-1185">Reference proteome</keyword>
<dbReference type="Gene3D" id="3.40.50.2000">
    <property type="entry name" value="Glycogen Phosphorylase B"/>
    <property type="match status" value="1"/>
</dbReference>
<dbReference type="EMBL" id="JAGUCO010000031">
    <property type="protein sequence ID" value="MBS2100899.1"/>
    <property type="molecule type" value="Genomic_DNA"/>
</dbReference>
<evidence type="ECO:0000259" key="1">
    <source>
        <dbReference type="Pfam" id="PF04101"/>
    </source>
</evidence>
<gene>
    <name evidence="2" type="ORF">KEM10_21615</name>
</gene>
<name>A0ABS5K2J2_9BACT</name>
<organism evidence="2 3">
    <name type="scientific">Carboxylicivirga linearis</name>
    <dbReference type="NCBI Taxonomy" id="1628157"/>
    <lineage>
        <taxon>Bacteria</taxon>
        <taxon>Pseudomonadati</taxon>
        <taxon>Bacteroidota</taxon>
        <taxon>Bacteroidia</taxon>
        <taxon>Marinilabiliales</taxon>
        <taxon>Marinilabiliaceae</taxon>
        <taxon>Carboxylicivirga</taxon>
    </lineage>
</organism>
<evidence type="ECO:0000313" key="2">
    <source>
        <dbReference type="EMBL" id="MBS2100899.1"/>
    </source>
</evidence>
<accession>A0ABS5K2J2</accession>
<dbReference type="Proteomes" id="UP000708576">
    <property type="component" value="Unassembled WGS sequence"/>
</dbReference>
<sequence>MKLKAPQFKHILISPLNWGLGHASRLIPIINELLKEGHQCYIAGEQPSISVIQQAFPKLTYIILENLSIQLSNSNHQLLKLASQLPQFIQSIKRDKKIVKNLVNELDLDCIISDNRYGFRHDFIPSVLLTHQTNIMTGKLLNWSKPIVQFFLKQWINQFDACWIPDIDTQPTISGKLSSKILHPNTFRIGITSRLSIVQHEAKVSKELQNPDVLIILSGPEPQRSILEDLIVKRYINRQLRVVVLRAQPNKKKLIKNGSITFLPHCNSSSYLHLLNNSKQIVCRSGYSTLMDLAYVNRQAILIPTPGQYEQEYLAEHMRKNFHFVTVNQREIPSSPLLSFHADSNQRSFFQVPKNFHLPPLPLKK</sequence>
<reference evidence="2 3" key="1">
    <citation type="journal article" date="2015" name="Int. J. Syst. Evol. Microbiol.">
        <title>Carboxylicivirga linearis sp. nov., isolated from a sea cucumber culture pond.</title>
        <authorList>
            <person name="Wang F.Q."/>
            <person name="Zhou Y.X."/>
            <person name="Lin X.Z."/>
            <person name="Chen G.J."/>
            <person name="Du Z.J."/>
        </authorList>
    </citation>
    <scope>NUCLEOTIDE SEQUENCE [LARGE SCALE GENOMIC DNA]</scope>
    <source>
        <strain evidence="2 3">FB218</strain>
    </source>
</reference>
<comment type="caution">
    <text evidence="2">The sequence shown here is derived from an EMBL/GenBank/DDBJ whole genome shotgun (WGS) entry which is preliminary data.</text>
</comment>
<feature type="domain" description="Glycosyl transferase family 28 C-terminal" evidence="1">
    <location>
        <begin position="272"/>
        <end position="334"/>
    </location>
</feature>
<protein>
    <recommendedName>
        <fullName evidence="1">Glycosyl transferase family 28 C-terminal domain-containing protein</fullName>
    </recommendedName>
</protein>
<dbReference type="PANTHER" id="PTHR21015:SF22">
    <property type="entry name" value="GLYCOSYLTRANSFERASE"/>
    <property type="match status" value="1"/>
</dbReference>
<dbReference type="RefSeq" id="WP_212219653.1">
    <property type="nucleotide sequence ID" value="NZ_JAGUCO010000031.1"/>
</dbReference>